<dbReference type="OrthoDB" id="408373at2759"/>
<dbReference type="GeneID" id="54478162"/>
<dbReference type="Pfam" id="PF00561">
    <property type="entry name" value="Abhydrolase_1"/>
    <property type="match status" value="1"/>
</dbReference>
<dbReference type="PANTHER" id="PTHR43798">
    <property type="entry name" value="MONOACYLGLYCEROL LIPASE"/>
    <property type="match status" value="1"/>
</dbReference>
<dbReference type="PANTHER" id="PTHR43798:SF33">
    <property type="entry name" value="HYDROLASE, PUTATIVE (AFU_ORTHOLOGUE AFUA_2G14860)-RELATED"/>
    <property type="match status" value="1"/>
</dbReference>
<dbReference type="GO" id="GO:0016020">
    <property type="term" value="C:membrane"/>
    <property type="evidence" value="ECO:0007669"/>
    <property type="project" value="TreeGrafter"/>
</dbReference>
<evidence type="ECO:0000259" key="1">
    <source>
        <dbReference type="Pfam" id="PF00561"/>
    </source>
</evidence>
<keyword evidence="2" id="KW-0378">Hydrolase</keyword>
<dbReference type="AlphaFoldDB" id="A0A6A6PW75"/>
<evidence type="ECO:0000313" key="3">
    <source>
        <dbReference type="Proteomes" id="UP000799767"/>
    </source>
</evidence>
<gene>
    <name evidence="2" type="ORF">BDY17DRAFT_324270</name>
</gene>
<name>A0A6A6PW75_9PEZI</name>
<organism evidence="2 3">
    <name type="scientific">Neohortaea acidophila</name>
    <dbReference type="NCBI Taxonomy" id="245834"/>
    <lineage>
        <taxon>Eukaryota</taxon>
        <taxon>Fungi</taxon>
        <taxon>Dikarya</taxon>
        <taxon>Ascomycota</taxon>
        <taxon>Pezizomycotina</taxon>
        <taxon>Dothideomycetes</taxon>
        <taxon>Dothideomycetidae</taxon>
        <taxon>Mycosphaerellales</taxon>
        <taxon>Teratosphaeriaceae</taxon>
        <taxon>Neohortaea</taxon>
    </lineage>
</organism>
<dbReference type="Proteomes" id="UP000799767">
    <property type="component" value="Unassembled WGS sequence"/>
</dbReference>
<evidence type="ECO:0000313" key="2">
    <source>
        <dbReference type="EMBL" id="KAF2483547.1"/>
    </source>
</evidence>
<dbReference type="Gene3D" id="3.40.50.1820">
    <property type="entry name" value="alpha/beta hydrolase"/>
    <property type="match status" value="1"/>
</dbReference>
<reference evidence="2" key="1">
    <citation type="journal article" date="2020" name="Stud. Mycol.">
        <title>101 Dothideomycetes genomes: a test case for predicting lifestyles and emergence of pathogens.</title>
        <authorList>
            <person name="Haridas S."/>
            <person name="Albert R."/>
            <person name="Binder M."/>
            <person name="Bloem J."/>
            <person name="Labutti K."/>
            <person name="Salamov A."/>
            <person name="Andreopoulos B."/>
            <person name="Baker S."/>
            <person name="Barry K."/>
            <person name="Bills G."/>
            <person name="Bluhm B."/>
            <person name="Cannon C."/>
            <person name="Castanera R."/>
            <person name="Culley D."/>
            <person name="Daum C."/>
            <person name="Ezra D."/>
            <person name="Gonzalez J."/>
            <person name="Henrissat B."/>
            <person name="Kuo A."/>
            <person name="Liang C."/>
            <person name="Lipzen A."/>
            <person name="Lutzoni F."/>
            <person name="Magnuson J."/>
            <person name="Mondo S."/>
            <person name="Nolan M."/>
            <person name="Ohm R."/>
            <person name="Pangilinan J."/>
            <person name="Park H.-J."/>
            <person name="Ramirez L."/>
            <person name="Alfaro M."/>
            <person name="Sun H."/>
            <person name="Tritt A."/>
            <person name="Yoshinaga Y."/>
            <person name="Zwiers L.-H."/>
            <person name="Turgeon B."/>
            <person name="Goodwin S."/>
            <person name="Spatafora J."/>
            <person name="Crous P."/>
            <person name="Grigoriev I."/>
        </authorList>
    </citation>
    <scope>NUCLEOTIDE SEQUENCE</scope>
    <source>
        <strain evidence="2">CBS 113389</strain>
    </source>
</reference>
<dbReference type="EMBL" id="MU001635">
    <property type="protein sequence ID" value="KAF2483547.1"/>
    <property type="molecule type" value="Genomic_DNA"/>
</dbReference>
<accession>A0A6A6PW75</accession>
<dbReference type="InterPro" id="IPR029058">
    <property type="entry name" value="AB_hydrolase_fold"/>
</dbReference>
<proteinExistence type="predicted"/>
<dbReference type="RefSeq" id="XP_033590117.1">
    <property type="nucleotide sequence ID" value="XM_033737160.1"/>
</dbReference>
<feature type="domain" description="AB hydrolase-1" evidence="1">
    <location>
        <begin position="34"/>
        <end position="282"/>
    </location>
</feature>
<sequence length="304" mass="32656">MADNSSDGFLPVPEGSIYWKHNYAADKDAGATRPTILLVHAAVADHTLWDAQVDFLNAKGWNCLRFDLFGFGQSSPSKEYLSAPGPKSYKPCPQIDRVRQTVLGPDASLIVIGLSMGANVALEYTLAYGAHVVAVGICAGGPRGFTGANDPAEDALFAEAEACLAKGDVQRAAELQVHIWGDGPLQPPGRLAPNVAAQMLRWNLDIAARESEKRGGLAFEMVFEGEAAMGRLGEFEGPMLVSWGTFDETFTTESMKAVVAARGPGRAVVGREFATGHMINLEVPGEFNAFVDEWLQGHELHKAR</sequence>
<dbReference type="InterPro" id="IPR050266">
    <property type="entry name" value="AB_hydrolase_sf"/>
</dbReference>
<keyword evidence="3" id="KW-1185">Reference proteome</keyword>
<protein>
    <submittedName>
        <fullName evidence="2">Alpha/Beta hydrolase protein</fullName>
    </submittedName>
</protein>
<dbReference type="SUPFAM" id="SSF53474">
    <property type="entry name" value="alpha/beta-Hydrolases"/>
    <property type="match status" value="1"/>
</dbReference>
<dbReference type="GO" id="GO:0016787">
    <property type="term" value="F:hydrolase activity"/>
    <property type="evidence" value="ECO:0007669"/>
    <property type="project" value="UniProtKB-KW"/>
</dbReference>
<dbReference type="InterPro" id="IPR000073">
    <property type="entry name" value="AB_hydrolase_1"/>
</dbReference>